<organism evidence="1 2">
    <name type="scientific">Fusarium solani subsp. cucurbitae</name>
    <name type="common">Neocosmosporum cucurbitae</name>
    <dbReference type="NCBI Taxonomy" id="2747967"/>
    <lineage>
        <taxon>Eukaryota</taxon>
        <taxon>Fungi</taxon>
        <taxon>Dikarya</taxon>
        <taxon>Ascomycota</taxon>
        <taxon>Pezizomycotina</taxon>
        <taxon>Sordariomycetes</taxon>
        <taxon>Hypocreomycetidae</taxon>
        <taxon>Hypocreales</taxon>
        <taxon>Nectriaceae</taxon>
        <taxon>Fusarium</taxon>
        <taxon>Fusarium solani species complex</taxon>
    </lineage>
</organism>
<evidence type="ECO:0000313" key="2">
    <source>
        <dbReference type="Proteomes" id="UP000830768"/>
    </source>
</evidence>
<reference evidence="1" key="1">
    <citation type="submission" date="2021-11" db="EMBL/GenBank/DDBJ databases">
        <title>Fusarium solani-melongenae Genome sequencing and assembly.</title>
        <authorList>
            <person name="Xie S."/>
            <person name="Huang L."/>
            <person name="Zhang X."/>
        </authorList>
    </citation>
    <scope>NUCLEOTIDE SEQUENCE</scope>
    <source>
        <strain evidence="1">CRI 24-3</strain>
    </source>
</reference>
<evidence type="ECO:0000313" key="1">
    <source>
        <dbReference type="EMBL" id="UPK97441.1"/>
    </source>
</evidence>
<dbReference type="Proteomes" id="UP000830768">
    <property type="component" value="Chromosome 6"/>
</dbReference>
<keyword evidence="2" id="KW-1185">Reference proteome</keyword>
<accession>A0ACD3Z8G9</accession>
<proteinExistence type="predicted"/>
<protein>
    <submittedName>
        <fullName evidence="1">Uncharacterized protein</fullName>
    </submittedName>
</protein>
<sequence length="316" mass="33557">MAASVGVTASPEDSIVGYWTTRGTIGTFTCTSGSRFWPDLSVAGDTRTFARCEGDYLNIIVTACDGNTARNTDIKESTTGTWSCREYCTTFQIFNSYNGGDGTGVQYMIDCETFIGSPGGGSVSVFYRDVPSDPTTTEASAATHDSTTIDSTTIDSTESADSTQSSAPLRTGDARHNDGAKGLSSGAIAGIVIGAIAGLCLIACGFFIAYRMGRKRRGDPENPQRSFRDLLRAIIPNVSITWTKPKGNAQPLQRFAEDDIKKPRELLGDTGQTGQQLAGVRDQGLPKRGVPAVELPAEHVVEMADNGIVGLRTDAQ</sequence>
<name>A0ACD3Z8G9_FUSSC</name>
<dbReference type="EMBL" id="CP090035">
    <property type="protein sequence ID" value="UPK97441.1"/>
    <property type="molecule type" value="Genomic_DNA"/>
</dbReference>
<gene>
    <name evidence="1" type="ORF">LCI18_008376</name>
</gene>